<feature type="compositionally biased region" description="Low complexity" evidence="5">
    <location>
        <begin position="289"/>
        <end position="302"/>
    </location>
</feature>
<feature type="compositionally biased region" description="Basic residues" evidence="5">
    <location>
        <begin position="334"/>
        <end position="343"/>
    </location>
</feature>
<proteinExistence type="inferred from homology"/>
<dbReference type="PANTHER" id="PTHR13484:SF0">
    <property type="entry name" value="PRE-MRNA 3'-END-PROCESSING FACTOR FIP1"/>
    <property type="match status" value="1"/>
</dbReference>
<feature type="region of interest" description="Disordered" evidence="5">
    <location>
        <begin position="1"/>
        <end position="119"/>
    </location>
</feature>
<dbReference type="AlphaFoldDB" id="A0A9P0HU02"/>
<dbReference type="InterPro" id="IPR007854">
    <property type="entry name" value="Fip1_dom"/>
</dbReference>
<evidence type="ECO:0000256" key="1">
    <source>
        <dbReference type="ARBA" id="ARBA00004123"/>
    </source>
</evidence>
<name>A0A9P0HU02_NEZVI</name>
<feature type="compositionally biased region" description="Basic and acidic residues" evidence="5">
    <location>
        <begin position="316"/>
        <end position="333"/>
    </location>
</feature>
<dbReference type="GO" id="GO:0006397">
    <property type="term" value="P:mRNA processing"/>
    <property type="evidence" value="ECO:0007669"/>
    <property type="project" value="UniProtKB-KW"/>
</dbReference>
<feature type="compositionally biased region" description="Acidic residues" evidence="5">
    <location>
        <begin position="94"/>
        <end position="109"/>
    </location>
</feature>
<dbReference type="InterPro" id="IPR051187">
    <property type="entry name" value="Pre-mRNA_3'-end_processing_reg"/>
</dbReference>
<evidence type="ECO:0000256" key="5">
    <source>
        <dbReference type="SAM" id="MobiDB-lite"/>
    </source>
</evidence>
<evidence type="ECO:0000256" key="3">
    <source>
        <dbReference type="ARBA" id="ARBA00022664"/>
    </source>
</evidence>
<accession>A0A9P0HU02</accession>
<feature type="compositionally biased region" description="Basic residues" evidence="5">
    <location>
        <begin position="351"/>
        <end position="374"/>
    </location>
</feature>
<protein>
    <recommendedName>
        <fullName evidence="6">Pre-mRNA polyadenylation factor Fip1 domain-containing protein</fullName>
    </recommendedName>
</protein>
<evidence type="ECO:0000256" key="2">
    <source>
        <dbReference type="ARBA" id="ARBA00007459"/>
    </source>
</evidence>
<dbReference type="Proteomes" id="UP001152798">
    <property type="component" value="Chromosome 7"/>
</dbReference>
<comment type="subcellular location">
    <subcellularLocation>
        <location evidence="1">Nucleus</location>
    </subcellularLocation>
</comment>
<dbReference type="PANTHER" id="PTHR13484">
    <property type="entry name" value="FIP1-LIKE 1 PROTEIN"/>
    <property type="match status" value="1"/>
</dbReference>
<feature type="compositionally biased region" description="Basic and acidic residues" evidence="5">
    <location>
        <begin position="27"/>
        <end position="40"/>
    </location>
</feature>
<comment type="similarity">
    <text evidence="2">Belongs to the FIP1 family.</text>
</comment>
<keyword evidence="8" id="KW-1185">Reference proteome</keyword>
<dbReference type="EMBL" id="OV725083">
    <property type="protein sequence ID" value="CAH1408285.1"/>
    <property type="molecule type" value="Genomic_DNA"/>
</dbReference>
<reference evidence="7" key="1">
    <citation type="submission" date="2022-01" db="EMBL/GenBank/DDBJ databases">
        <authorList>
            <person name="King R."/>
        </authorList>
    </citation>
    <scope>NUCLEOTIDE SEQUENCE</scope>
</reference>
<evidence type="ECO:0000313" key="7">
    <source>
        <dbReference type="EMBL" id="CAH1408285.1"/>
    </source>
</evidence>
<evidence type="ECO:0000313" key="8">
    <source>
        <dbReference type="Proteomes" id="UP001152798"/>
    </source>
</evidence>
<evidence type="ECO:0000259" key="6">
    <source>
        <dbReference type="Pfam" id="PF05182"/>
    </source>
</evidence>
<dbReference type="GO" id="GO:0005847">
    <property type="term" value="C:mRNA cleavage and polyadenylation specificity factor complex"/>
    <property type="evidence" value="ECO:0007669"/>
    <property type="project" value="TreeGrafter"/>
</dbReference>
<keyword evidence="3" id="KW-0507">mRNA processing</keyword>
<evidence type="ECO:0000256" key="4">
    <source>
        <dbReference type="ARBA" id="ARBA00023242"/>
    </source>
</evidence>
<organism evidence="7 8">
    <name type="scientific">Nezara viridula</name>
    <name type="common">Southern green stink bug</name>
    <name type="synonym">Cimex viridulus</name>
    <dbReference type="NCBI Taxonomy" id="85310"/>
    <lineage>
        <taxon>Eukaryota</taxon>
        <taxon>Metazoa</taxon>
        <taxon>Ecdysozoa</taxon>
        <taxon>Arthropoda</taxon>
        <taxon>Hexapoda</taxon>
        <taxon>Insecta</taxon>
        <taxon>Pterygota</taxon>
        <taxon>Neoptera</taxon>
        <taxon>Paraneoptera</taxon>
        <taxon>Hemiptera</taxon>
        <taxon>Heteroptera</taxon>
        <taxon>Panheteroptera</taxon>
        <taxon>Pentatomomorpha</taxon>
        <taxon>Pentatomoidea</taxon>
        <taxon>Pentatomidae</taxon>
        <taxon>Pentatominae</taxon>
        <taxon>Nezara</taxon>
    </lineage>
</organism>
<feature type="region of interest" description="Disordered" evidence="5">
    <location>
        <begin position="289"/>
        <end position="383"/>
    </location>
</feature>
<feature type="domain" description="Pre-mRNA polyadenylation factor Fip1" evidence="6">
    <location>
        <begin position="169"/>
        <end position="210"/>
    </location>
</feature>
<sequence length="383" mass="43691">MADQEDSMNEEQWLYGDSTTDNLPTLEIKKEIEEKQKEEPPAEPVSEPVIPETNSINPEINPAEGTEPGEVKDDEPATAASQEIDNEKTNTNEGGEEEEEEDDDDDSEDDVRVTIGDIKTAPQYSNLNIKRGAQLSSGIEKLNKQQTGKFSIEEFESIGTINGVPAHEFSIDALEDKPWRKPGADITDYFNYGFNEETWRAYCERQKQMRVHESGVGLGGLGVSRVMSSERRDYNRKSFDMSVPPPGFDPPPPLSIVPSYPSHGGYNQDFYNPEMDPYYQSYDNSQDMQWGGQMMNQNNSMNKDMELPGGVTIKQEPVEKSSKDRERDRESRHKERHRHRSRSRSGDRSERRRKHKSRSRSPGHRSHKKKKSKKSDRSKEGSD</sequence>
<keyword evidence="4" id="KW-0539">Nucleus</keyword>
<gene>
    <name evidence="7" type="ORF">NEZAVI_LOCUS15848</name>
</gene>
<dbReference type="Pfam" id="PF05182">
    <property type="entry name" value="Fip1"/>
    <property type="match status" value="1"/>
</dbReference>
<dbReference type="OrthoDB" id="1917198at2759"/>